<dbReference type="GeneID" id="9041025"/>
<evidence type="ECO:0000313" key="4">
    <source>
        <dbReference type="EMBL" id="EEQ98507.1"/>
    </source>
</evidence>
<dbReference type="Pfam" id="PF04670">
    <property type="entry name" value="Gtr1_RagA"/>
    <property type="match status" value="1"/>
</dbReference>
<dbReference type="OrthoDB" id="10020193at2759"/>
<name>C5LXN5_PERM5</name>
<dbReference type="GO" id="GO:1990131">
    <property type="term" value="C:Gtr1-Gtr2 GTPase complex"/>
    <property type="evidence" value="ECO:0007669"/>
    <property type="project" value="TreeGrafter"/>
</dbReference>
<accession>C5LXN5</accession>
<dbReference type="GO" id="GO:1904263">
    <property type="term" value="P:positive regulation of TORC1 signaling"/>
    <property type="evidence" value="ECO:0007669"/>
    <property type="project" value="TreeGrafter"/>
</dbReference>
<dbReference type="OMA" id="NDREARC"/>
<dbReference type="InterPro" id="IPR027417">
    <property type="entry name" value="P-loop_NTPase"/>
</dbReference>
<evidence type="ECO:0000256" key="2">
    <source>
        <dbReference type="ARBA" id="ARBA00022741"/>
    </source>
</evidence>
<dbReference type="PANTHER" id="PTHR11259">
    <property type="entry name" value="RAS-RELATED GTP BINDING RAG/GTR YEAST"/>
    <property type="match status" value="1"/>
</dbReference>
<dbReference type="InterPro" id="IPR006762">
    <property type="entry name" value="Gtr1_RagA"/>
</dbReference>
<organism evidence="5">
    <name type="scientific">Perkinsus marinus (strain ATCC 50983 / TXsc)</name>
    <dbReference type="NCBI Taxonomy" id="423536"/>
    <lineage>
        <taxon>Eukaryota</taxon>
        <taxon>Sar</taxon>
        <taxon>Alveolata</taxon>
        <taxon>Perkinsozoa</taxon>
        <taxon>Perkinsea</taxon>
        <taxon>Perkinsida</taxon>
        <taxon>Perkinsidae</taxon>
        <taxon>Perkinsus</taxon>
    </lineage>
</organism>
<dbReference type="EMBL" id="GG686608">
    <property type="protein sequence ID" value="EEQ98507.1"/>
    <property type="molecule type" value="Genomic_DNA"/>
</dbReference>
<protein>
    <submittedName>
        <fullName evidence="4">Uncharacterized protein</fullName>
    </submittedName>
</protein>
<keyword evidence="3" id="KW-0342">GTP-binding</keyword>
<dbReference type="GO" id="GO:0005525">
    <property type="term" value="F:GTP binding"/>
    <property type="evidence" value="ECO:0007669"/>
    <property type="project" value="UniProtKB-KW"/>
</dbReference>
<dbReference type="GO" id="GO:0005634">
    <property type="term" value="C:nucleus"/>
    <property type="evidence" value="ECO:0007669"/>
    <property type="project" value="TreeGrafter"/>
</dbReference>
<dbReference type="SUPFAM" id="SSF52540">
    <property type="entry name" value="P-loop containing nucleoside triphosphate hydrolases"/>
    <property type="match status" value="1"/>
</dbReference>
<reference evidence="4 5" key="1">
    <citation type="submission" date="2008-07" db="EMBL/GenBank/DDBJ databases">
        <authorList>
            <person name="El-Sayed N."/>
            <person name="Caler E."/>
            <person name="Inman J."/>
            <person name="Amedeo P."/>
            <person name="Hass B."/>
            <person name="Wortman J."/>
        </authorList>
    </citation>
    <scope>NUCLEOTIDE SEQUENCE [LARGE SCALE GENOMIC DNA]</scope>
    <source>
        <strain evidence="5">ATCC 50983 / TXsc</strain>
    </source>
</reference>
<dbReference type="GO" id="GO:0003924">
    <property type="term" value="F:GTPase activity"/>
    <property type="evidence" value="ECO:0007669"/>
    <property type="project" value="TreeGrafter"/>
</dbReference>
<sequence length="120" mass="14166">VEHSHLRFLGNVTLTLWDYGGQDVFMENYFESQKDHISRNVRVMIYVAALAGNDQRDAEEGLTYFKNYMKSLRSLSKEAHVYVLFYKFDLVPENDREARCEQHYSELLLPYFAGIITQIF</sequence>
<dbReference type="InParanoid" id="C5LXN5"/>
<dbReference type="GO" id="GO:0010507">
    <property type="term" value="P:negative regulation of autophagy"/>
    <property type="evidence" value="ECO:0007669"/>
    <property type="project" value="TreeGrafter"/>
</dbReference>
<gene>
    <name evidence="4" type="ORF">Pmar_PMAR017848</name>
</gene>
<dbReference type="AlphaFoldDB" id="C5LXN5"/>
<evidence type="ECO:0000256" key="1">
    <source>
        <dbReference type="ARBA" id="ARBA00007756"/>
    </source>
</evidence>
<dbReference type="GO" id="GO:0009267">
    <property type="term" value="P:cellular response to starvation"/>
    <property type="evidence" value="ECO:0007669"/>
    <property type="project" value="TreeGrafter"/>
</dbReference>
<evidence type="ECO:0000313" key="5">
    <source>
        <dbReference type="Proteomes" id="UP000007800"/>
    </source>
</evidence>
<dbReference type="Gene3D" id="3.40.50.300">
    <property type="entry name" value="P-loop containing nucleotide triphosphate hydrolases"/>
    <property type="match status" value="1"/>
</dbReference>
<dbReference type="Proteomes" id="UP000007800">
    <property type="component" value="Unassembled WGS sequence"/>
</dbReference>
<keyword evidence="5" id="KW-1185">Reference proteome</keyword>
<comment type="similarity">
    <text evidence="1">Belongs to the GTR/RAG GTP-binding protein family.</text>
</comment>
<keyword evidence="2" id="KW-0547">Nucleotide-binding</keyword>
<dbReference type="PANTHER" id="PTHR11259:SF1">
    <property type="entry name" value="RAS-RELATED GTP-BINDING PROTEIN"/>
    <property type="match status" value="1"/>
</dbReference>
<proteinExistence type="inferred from homology"/>
<evidence type="ECO:0000256" key="3">
    <source>
        <dbReference type="ARBA" id="ARBA00023134"/>
    </source>
</evidence>
<dbReference type="RefSeq" id="XP_002765790.1">
    <property type="nucleotide sequence ID" value="XM_002765744.1"/>
</dbReference>
<dbReference type="GO" id="GO:0005764">
    <property type="term" value="C:lysosome"/>
    <property type="evidence" value="ECO:0007669"/>
    <property type="project" value="TreeGrafter"/>
</dbReference>
<feature type="non-terminal residue" evidence="4">
    <location>
        <position position="1"/>
    </location>
</feature>